<gene>
    <name evidence="11" type="ORF">FKG94_16245</name>
</gene>
<dbReference type="Proteomes" id="UP000319732">
    <property type="component" value="Unassembled WGS sequence"/>
</dbReference>
<evidence type="ECO:0000256" key="10">
    <source>
        <dbReference type="RuleBase" id="RU367009"/>
    </source>
</evidence>
<sequence>MGYQGNIFGTFVLLLTVSCFSYGNGGLKKYAPLQNFTGKTVDVRETITVGENEIFDGNGDMYDWNGEGDCSQREGMPPMFILLPGSTLKNLWIRGAPDGIHVKGSNIVIDNIVNVDVCEDAISISKSKHYVTGENIKILNSEFFHCHDKAIQLTRGTDILIKNNEFYDCAKAVRIKEQAQSIRFEDNRVFDARSVIKVTGGKGYAKGNFIRGSRVGFWAEKSGSLIDTGGNVFVDVIEKYRETEGGKVTIPAN</sequence>
<evidence type="ECO:0000256" key="9">
    <source>
        <dbReference type="ARBA" id="ARBA00023239"/>
    </source>
</evidence>
<keyword evidence="7" id="KW-0732">Signal</keyword>
<evidence type="ECO:0000256" key="1">
    <source>
        <dbReference type="ARBA" id="ARBA00000695"/>
    </source>
</evidence>
<keyword evidence="12" id="KW-1185">Reference proteome</keyword>
<reference evidence="11 12" key="1">
    <citation type="submission" date="2019-06" db="EMBL/GenBank/DDBJ databases">
        <title>Whole genome sequence for Cellvibrionaceae sp. R142.</title>
        <authorList>
            <person name="Wang G."/>
        </authorList>
    </citation>
    <scope>NUCLEOTIDE SEQUENCE [LARGE SCALE GENOMIC DNA]</scope>
    <source>
        <strain evidence="11 12">R142</strain>
    </source>
</reference>
<dbReference type="SUPFAM" id="SSF51126">
    <property type="entry name" value="Pectin lyase-like"/>
    <property type="match status" value="1"/>
</dbReference>
<evidence type="ECO:0000256" key="4">
    <source>
        <dbReference type="ARBA" id="ARBA00006463"/>
    </source>
</evidence>
<comment type="catalytic activity">
    <reaction evidence="1 10">
        <text>Eliminative cleavage of (1-&gt;4)-alpha-D-galacturonan to give oligosaccharides with 4-deoxy-alpha-D-galact-4-enuronosyl groups at their non-reducing ends.</text>
        <dbReference type="EC" id="4.2.2.2"/>
    </reaction>
</comment>
<dbReference type="RefSeq" id="WP_142905380.1">
    <property type="nucleotide sequence ID" value="NZ_ML660096.1"/>
</dbReference>
<evidence type="ECO:0000313" key="12">
    <source>
        <dbReference type="Proteomes" id="UP000319732"/>
    </source>
</evidence>
<dbReference type="InterPro" id="IPR012334">
    <property type="entry name" value="Pectin_lyas_fold"/>
</dbReference>
<comment type="caution">
    <text evidence="11">The sequence shown here is derived from an EMBL/GenBank/DDBJ whole genome shotgun (WGS) entry which is preliminary data.</text>
</comment>
<comment type="similarity">
    <text evidence="4 10">Belongs to the polysaccharide lyase 3 family.</text>
</comment>
<dbReference type="AlphaFoldDB" id="A0A545TAB3"/>
<evidence type="ECO:0000256" key="2">
    <source>
        <dbReference type="ARBA" id="ARBA00001913"/>
    </source>
</evidence>
<dbReference type="Pfam" id="PF03211">
    <property type="entry name" value="Pectate_lyase"/>
    <property type="match status" value="1"/>
</dbReference>
<dbReference type="Gene3D" id="2.160.20.10">
    <property type="entry name" value="Single-stranded right-handed beta-helix, Pectin lyase-like"/>
    <property type="match status" value="1"/>
</dbReference>
<protein>
    <recommendedName>
        <fullName evidence="5 10">Pectate lyase</fullName>
        <ecNumber evidence="5 10">4.2.2.2</ecNumber>
    </recommendedName>
</protein>
<dbReference type="InterPro" id="IPR006626">
    <property type="entry name" value="PbH1"/>
</dbReference>
<evidence type="ECO:0000256" key="7">
    <source>
        <dbReference type="ARBA" id="ARBA00022729"/>
    </source>
</evidence>
<keyword evidence="9 10" id="KW-0456">Lyase</keyword>
<comment type="subcellular location">
    <subcellularLocation>
        <location evidence="3 10">Secreted</location>
    </subcellularLocation>
</comment>
<organism evidence="11 12">
    <name type="scientific">Exilibacterium tricleocarpae</name>
    <dbReference type="NCBI Taxonomy" id="2591008"/>
    <lineage>
        <taxon>Bacteria</taxon>
        <taxon>Pseudomonadati</taxon>
        <taxon>Pseudomonadota</taxon>
        <taxon>Gammaproteobacteria</taxon>
        <taxon>Cellvibrionales</taxon>
        <taxon>Cellvibrionaceae</taxon>
        <taxon>Exilibacterium</taxon>
    </lineage>
</organism>
<comment type="cofactor">
    <cofactor evidence="2 10">
        <name>Ca(2+)</name>
        <dbReference type="ChEBI" id="CHEBI:29108"/>
    </cofactor>
</comment>
<name>A0A545TAB3_9GAMM</name>
<keyword evidence="6 10" id="KW-0964">Secreted</keyword>
<dbReference type="EC" id="4.2.2.2" evidence="5 10"/>
<evidence type="ECO:0000256" key="8">
    <source>
        <dbReference type="ARBA" id="ARBA00022837"/>
    </source>
</evidence>
<dbReference type="SMART" id="SM00710">
    <property type="entry name" value="PbH1"/>
    <property type="match status" value="4"/>
</dbReference>
<dbReference type="InterPro" id="IPR004898">
    <property type="entry name" value="Pectate_lyase_PlyH/PlyE-like"/>
</dbReference>
<dbReference type="PANTHER" id="PTHR33407:SF9">
    <property type="entry name" value="PECTATE LYASE F-RELATED"/>
    <property type="match status" value="1"/>
</dbReference>
<dbReference type="GO" id="GO:0005576">
    <property type="term" value="C:extracellular region"/>
    <property type="evidence" value="ECO:0007669"/>
    <property type="project" value="UniProtKB-SubCell"/>
</dbReference>
<dbReference type="GO" id="GO:0030570">
    <property type="term" value="F:pectate lyase activity"/>
    <property type="evidence" value="ECO:0007669"/>
    <property type="project" value="UniProtKB-UniRule"/>
</dbReference>
<evidence type="ECO:0000256" key="6">
    <source>
        <dbReference type="ARBA" id="ARBA00022525"/>
    </source>
</evidence>
<dbReference type="OrthoDB" id="4298856at2"/>
<dbReference type="InterPro" id="IPR011050">
    <property type="entry name" value="Pectin_lyase_fold/virulence"/>
</dbReference>
<comment type="function">
    <text evidence="10">Catalyzes the depolymerization of both polygalacturonate and pectins of methyl esterification degree from 22 to 89%, with an endo mode of action. In contrast to the majority of pectate lyases, displays high activity on highly methylated pectins.</text>
</comment>
<evidence type="ECO:0000313" key="11">
    <source>
        <dbReference type="EMBL" id="TQV74159.1"/>
    </source>
</evidence>
<evidence type="ECO:0000256" key="5">
    <source>
        <dbReference type="ARBA" id="ARBA00012272"/>
    </source>
</evidence>
<evidence type="ECO:0000256" key="3">
    <source>
        <dbReference type="ARBA" id="ARBA00004613"/>
    </source>
</evidence>
<dbReference type="EMBL" id="VHSG01000017">
    <property type="protein sequence ID" value="TQV74159.1"/>
    <property type="molecule type" value="Genomic_DNA"/>
</dbReference>
<proteinExistence type="inferred from homology"/>
<keyword evidence="8 10" id="KW-0106">Calcium</keyword>
<dbReference type="PANTHER" id="PTHR33407">
    <property type="entry name" value="PECTATE LYASE F-RELATED"/>
    <property type="match status" value="1"/>
</dbReference>
<accession>A0A545TAB3</accession>